<dbReference type="Pfam" id="PF09678">
    <property type="entry name" value="Caa3_CtaG"/>
    <property type="match status" value="1"/>
</dbReference>
<keyword evidence="5 7" id="KW-0472">Membrane</keyword>
<evidence type="ECO:0000256" key="7">
    <source>
        <dbReference type="SAM" id="Phobius"/>
    </source>
</evidence>
<dbReference type="Proteomes" id="UP000291838">
    <property type="component" value="Unassembled WGS sequence"/>
</dbReference>
<feature type="transmembrane region" description="Helical" evidence="7">
    <location>
        <begin position="561"/>
        <end position="590"/>
    </location>
</feature>
<proteinExistence type="predicted"/>
<feature type="compositionally biased region" description="Basic and acidic residues" evidence="6">
    <location>
        <begin position="680"/>
        <end position="691"/>
    </location>
</feature>
<reference evidence="9 10" key="1">
    <citation type="submission" date="2019-01" db="EMBL/GenBank/DDBJ databases">
        <title>Novel species of Nocardioides.</title>
        <authorList>
            <person name="Liu Q."/>
            <person name="Xin Y.-H."/>
        </authorList>
    </citation>
    <scope>NUCLEOTIDE SEQUENCE [LARGE SCALE GENOMIC DNA]</scope>
    <source>
        <strain evidence="9 10">HLT3-15</strain>
    </source>
</reference>
<keyword evidence="4 7" id="KW-1133">Transmembrane helix</keyword>
<dbReference type="OrthoDB" id="5241646at2"/>
<dbReference type="GO" id="GO:0005886">
    <property type="term" value="C:plasma membrane"/>
    <property type="evidence" value="ECO:0007669"/>
    <property type="project" value="UniProtKB-SubCell"/>
</dbReference>
<dbReference type="InterPro" id="IPR008457">
    <property type="entry name" value="Cu-R_CopD_dom"/>
</dbReference>
<sequence>MSTSLRPGARAGGVSTLLAVPAVMVLVALVAAGLTGALSPLGIDGLPEPGALTRVGLPTVQAVRDLAGMVTVGVLVVTATCVPPPAGSAESALGPARTRLVAWAQLSATVWAIASLVQVAFVYSDASGSPMGRPGFASEAIFFAFGFEVGQYGLWGAALAAVVAAGCILSRRLGGVGITAVLTVVALWPMALTGHAAGTLNHDEAVNLQLFHLVGINVWVGGLVALVLARRLLGDSLVATVRRYSTLAAWCLVLVTVSGILGAWLRLPSPSALLSSYGVLLALKLGAVVLLAGAGWWHRRHTIAALATGSPSAFTRLVAVELVVLAGAAGLGVALSRTAPPAPSEAPRPLTAAQSLLGRDLPGPLDAVQWFTTWSIDTLFLPLGVAAACWYVWAVVRLRRRGDSWSWLRTASWLLGCLLLLWATNGAPGTYGRVLFSMHMVQHMTIATGVPVFLVLGTPVTLALRVLRRREDGSRGPREWLLSVSRSMPLHVLGHPVVAGGMFVVSMAAFYYTPAFELALESHTGHVVMTFHFLLTGYLFAESVVGADPGLHRPSYPMRVLLVMITFGFHALFAVSMMASTTVFAADWFASLGRTWGRSLADDQYLGAQIGWLMGEYPILVMAVALVTAWVRADRRERRRFDRREEREDDRQLQAYNAYLGRLGTTEMTRRPPPPTMASEDSRGAKKERNR</sequence>
<evidence type="ECO:0000256" key="2">
    <source>
        <dbReference type="ARBA" id="ARBA00022475"/>
    </source>
</evidence>
<keyword evidence="3 7" id="KW-0812">Transmembrane</keyword>
<feature type="transmembrane region" description="Helical" evidence="7">
    <location>
        <begin position="524"/>
        <end position="541"/>
    </location>
</feature>
<dbReference type="InterPro" id="IPR019108">
    <property type="entry name" value="Caa3_assmbl_CtaG-rel"/>
</dbReference>
<feature type="domain" description="Copper resistance protein D" evidence="8">
    <location>
        <begin position="239"/>
        <end position="335"/>
    </location>
</feature>
<dbReference type="RefSeq" id="WP_129478512.1">
    <property type="nucleotide sequence ID" value="NZ_SDWS01000009.1"/>
</dbReference>
<name>A0A4Q2RPG5_9ACTN</name>
<comment type="subcellular location">
    <subcellularLocation>
        <location evidence="1">Cell membrane</location>
        <topology evidence="1">Multi-pass membrane protein</topology>
    </subcellularLocation>
</comment>
<evidence type="ECO:0000256" key="1">
    <source>
        <dbReference type="ARBA" id="ARBA00004651"/>
    </source>
</evidence>
<feature type="transmembrane region" description="Helical" evidence="7">
    <location>
        <begin position="176"/>
        <end position="198"/>
    </location>
</feature>
<feature type="transmembrane region" description="Helical" evidence="7">
    <location>
        <begin position="277"/>
        <end position="297"/>
    </location>
</feature>
<feature type="transmembrane region" description="Helical" evidence="7">
    <location>
        <begin position="12"/>
        <end position="38"/>
    </location>
</feature>
<gene>
    <name evidence="9" type="ORF">EUA06_18465</name>
</gene>
<evidence type="ECO:0000256" key="5">
    <source>
        <dbReference type="ARBA" id="ARBA00023136"/>
    </source>
</evidence>
<feature type="transmembrane region" description="Helical" evidence="7">
    <location>
        <begin position="100"/>
        <end position="123"/>
    </location>
</feature>
<dbReference type="EMBL" id="SDWS01000009">
    <property type="protein sequence ID" value="RYB89083.1"/>
    <property type="molecule type" value="Genomic_DNA"/>
</dbReference>
<dbReference type="Pfam" id="PF05425">
    <property type="entry name" value="CopD"/>
    <property type="match status" value="1"/>
</dbReference>
<evidence type="ECO:0000256" key="6">
    <source>
        <dbReference type="SAM" id="MobiDB-lite"/>
    </source>
</evidence>
<feature type="transmembrane region" description="Helical" evidence="7">
    <location>
        <begin position="210"/>
        <end position="233"/>
    </location>
</feature>
<feature type="transmembrane region" description="Helical" evidence="7">
    <location>
        <begin position="444"/>
        <end position="467"/>
    </location>
</feature>
<feature type="transmembrane region" description="Helical" evidence="7">
    <location>
        <begin position="66"/>
        <end position="88"/>
    </location>
</feature>
<feature type="transmembrane region" description="Helical" evidence="7">
    <location>
        <begin position="488"/>
        <end position="512"/>
    </location>
</feature>
<feature type="transmembrane region" description="Helical" evidence="7">
    <location>
        <begin position="317"/>
        <end position="335"/>
    </location>
</feature>
<organism evidence="9 10">
    <name type="scientific">Nocardioides glacieisoli</name>
    <dbReference type="NCBI Taxonomy" id="1168730"/>
    <lineage>
        <taxon>Bacteria</taxon>
        <taxon>Bacillati</taxon>
        <taxon>Actinomycetota</taxon>
        <taxon>Actinomycetes</taxon>
        <taxon>Propionibacteriales</taxon>
        <taxon>Nocardioidaceae</taxon>
        <taxon>Nocardioides</taxon>
    </lineage>
</organism>
<keyword evidence="10" id="KW-1185">Reference proteome</keyword>
<evidence type="ECO:0000313" key="10">
    <source>
        <dbReference type="Proteomes" id="UP000291838"/>
    </source>
</evidence>
<accession>A0A4Q2RPG5</accession>
<comment type="caution">
    <text evidence="9">The sequence shown here is derived from an EMBL/GenBank/DDBJ whole genome shotgun (WGS) entry which is preliminary data.</text>
</comment>
<keyword evidence="2" id="KW-1003">Cell membrane</keyword>
<protein>
    <recommendedName>
        <fullName evidence="8">Copper resistance protein D domain-containing protein</fullName>
    </recommendedName>
</protein>
<dbReference type="InterPro" id="IPR032694">
    <property type="entry name" value="CopC/D"/>
</dbReference>
<feature type="transmembrane region" description="Helical" evidence="7">
    <location>
        <begin position="152"/>
        <end position="169"/>
    </location>
</feature>
<dbReference type="GO" id="GO:0006825">
    <property type="term" value="P:copper ion transport"/>
    <property type="evidence" value="ECO:0007669"/>
    <property type="project" value="InterPro"/>
</dbReference>
<feature type="transmembrane region" description="Helical" evidence="7">
    <location>
        <begin position="245"/>
        <end position="265"/>
    </location>
</feature>
<evidence type="ECO:0000256" key="3">
    <source>
        <dbReference type="ARBA" id="ARBA00022692"/>
    </source>
</evidence>
<dbReference type="PANTHER" id="PTHR34820:SF4">
    <property type="entry name" value="INNER MEMBRANE PROTEIN YEBZ"/>
    <property type="match status" value="1"/>
</dbReference>
<evidence type="ECO:0000256" key="4">
    <source>
        <dbReference type="ARBA" id="ARBA00022989"/>
    </source>
</evidence>
<feature type="transmembrane region" description="Helical" evidence="7">
    <location>
        <begin position="371"/>
        <end position="394"/>
    </location>
</feature>
<dbReference type="PANTHER" id="PTHR34820">
    <property type="entry name" value="INNER MEMBRANE PROTEIN YEBZ"/>
    <property type="match status" value="1"/>
</dbReference>
<evidence type="ECO:0000313" key="9">
    <source>
        <dbReference type="EMBL" id="RYB89083.1"/>
    </source>
</evidence>
<evidence type="ECO:0000259" key="8">
    <source>
        <dbReference type="Pfam" id="PF05425"/>
    </source>
</evidence>
<feature type="transmembrane region" description="Helical" evidence="7">
    <location>
        <begin position="610"/>
        <end position="631"/>
    </location>
</feature>
<feature type="transmembrane region" description="Helical" evidence="7">
    <location>
        <begin position="406"/>
        <end position="424"/>
    </location>
</feature>
<dbReference type="AlphaFoldDB" id="A0A4Q2RPG5"/>
<feature type="region of interest" description="Disordered" evidence="6">
    <location>
        <begin position="660"/>
        <end position="691"/>
    </location>
</feature>